<comment type="caution">
    <text evidence="3">The sequence shown here is derived from an EMBL/GenBank/DDBJ whole genome shotgun (WGS) entry which is preliminary data.</text>
</comment>
<dbReference type="InterPro" id="IPR003598">
    <property type="entry name" value="Ig_sub2"/>
</dbReference>
<proteinExistence type="predicted"/>
<dbReference type="PANTHER" id="PTHR46013:SF4">
    <property type="entry name" value="B-CELL RECEPTOR CD22-RELATED"/>
    <property type="match status" value="1"/>
</dbReference>
<dbReference type="PRINTS" id="PR01474">
    <property type="entry name" value="VCAM1"/>
</dbReference>
<reference evidence="3" key="1">
    <citation type="thesis" date="2021" institute="BYU ScholarsArchive" country="Provo, UT, USA">
        <title>Applications of and Algorithms for Genome Assembly and Genomic Analyses with an Emphasis on Marine Teleosts.</title>
        <authorList>
            <person name="Pickett B.D."/>
        </authorList>
    </citation>
    <scope>NUCLEOTIDE SEQUENCE</scope>
    <source>
        <strain evidence="3">HI-2016</strain>
    </source>
</reference>
<dbReference type="Proteomes" id="UP000824540">
    <property type="component" value="Unassembled WGS sequence"/>
</dbReference>
<dbReference type="InterPro" id="IPR003989">
    <property type="entry name" value="VCAM-1"/>
</dbReference>
<keyword evidence="4" id="KW-1185">Reference proteome</keyword>
<evidence type="ECO:0000313" key="4">
    <source>
        <dbReference type="Proteomes" id="UP000824540"/>
    </source>
</evidence>
<evidence type="ECO:0000256" key="1">
    <source>
        <dbReference type="SAM" id="MobiDB-lite"/>
    </source>
</evidence>
<dbReference type="CDD" id="cd00096">
    <property type="entry name" value="Ig"/>
    <property type="match status" value="2"/>
</dbReference>
<dbReference type="Pfam" id="PF13927">
    <property type="entry name" value="Ig_3"/>
    <property type="match status" value="1"/>
</dbReference>
<feature type="region of interest" description="Disordered" evidence="1">
    <location>
        <begin position="431"/>
        <end position="570"/>
    </location>
</feature>
<feature type="compositionally biased region" description="Polar residues" evidence="1">
    <location>
        <begin position="379"/>
        <end position="392"/>
    </location>
</feature>
<gene>
    <name evidence="3" type="ORF">JZ751_026995</name>
</gene>
<sequence>MTAAERFILIGCLLQDSPPKPKLTPVKVEVTEGSSVSLSCSAAAPCPKLPPTLTWTPRLSDSEDQLQENQDQTKSVSSVLTFTASHLHHGQKITCTALYKLQQGDTQKTSEASLTLSVLAALTCSSNANPPVQSYTWYKVNGTEMNTVGTGQNLTFSVTKPSDSGQYYYPPKNTSVSFSPSGPVLEGSSVTLTCSSNANPPVQSYTWYKVNGTEMNTVGTGQNLTFSVTKPSDSGQYYCEAQNEHGMENSTTALLDISGSGSCSRTAAEISCSCESRGNPSPSMEWRVSGLRVTNSTDRVIREEQLGNTGLRSSLTMRHSQGDTPTLLCLSTNTVGSSSLQLLVPSQQWNSGHTHSCLVSPEYHEEVAGKLKEPLASQVPINMTDQAQPSNETAEETGPMQADEEQPILPLTAPTTEEDPIYANHTMATAKPKETQQKEPDQQEKPGTEAQNTAESDTLHYASVKFSVRRNDPEPPPAPQGNPKPSSTLRETHKSDSKDPKPPSKPGQEGHGGAASPEPEAVYAQVMVKRKTKKVKAEEKQQREGEGAGPVSYLEEEQVLGKSNKKTRSMAQEEMNSLYVEMGKGKDTEGEYTNVGFKKKDAKR</sequence>
<dbReference type="InterPro" id="IPR013783">
    <property type="entry name" value="Ig-like_fold"/>
</dbReference>
<accession>A0A8T2MPY0</accession>
<dbReference type="SUPFAM" id="SSF48726">
    <property type="entry name" value="Immunoglobulin"/>
    <property type="match status" value="4"/>
</dbReference>
<dbReference type="EMBL" id="JAFBMS010000704">
    <property type="protein sequence ID" value="KAG9330184.1"/>
    <property type="molecule type" value="Genomic_DNA"/>
</dbReference>
<dbReference type="GO" id="GO:0098609">
    <property type="term" value="P:cell-cell adhesion"/>
    <property type="evidence" value="ECO:0007669"/>
    <property type="project" value="InterPro"/>
</dbReference>
<feature type="domain" description="Ig-like" evidence="2">
    <location>
        <begin position="21"/>
        <end position="115"/>
    </location>
</feature>
<feature type="domain" description="Ig-like" evidence="2">
    <location>
        <begin position="261"/>
        <end position="341"/>
    </location>
</feature>
<feature type="region of interest" description="Disordered" evidence="1">
    <location>
        <begin position="376"/>
        <end position="406"/>
    </location>
</feature>
<organism evidence="3 4">
    <name type="scientific">Albula glossodonta</name>
    <name type="common">roundjaw bonefish</name>
    <dbReference type="NCBI Taxonomy" id="121402"/>
    <lineage>
        <taxon>Eukaryota</taxon>
        <taxon>Metazoa</taxon>
        <taxon>Chordata</taxon>
        <taxon>Craniata</taxon>
        <taxon>Vertebrata</taxon>
        <taxon>Euteleostomi</taxon>
        <taxon>Actinopterygii</taxon>
        <taxon>Neopterygii</taxon>
        <taxon>Teleostei</taxon>
        <taxon>Albuliformes</taxon>
        <taxon>Albulidae</taxon>
        <taxon>Albula</taxon>
    </lineage>
</organism>
<evidence type="ECO:0000259" key="2">
    <source>
        <dbReference type="PROSITE" id="PS50835"/>
    </source>
</evidence>
<dbReference type="GO" id="GO:0016020">
    <property type="term" value="C:membrane"/>
    <property type="evidence" value="ECO:0007669"/>
    <property type="project" value="InterPro"/>
</dbReference>
<evidence type="ECO:0000313" key="3">
    <source>
        <dbReference type="EMBL" id="KAG9330184.1"/>
    </source>
</evidence>
<feature type="domain" description="Ig-like" evidence="2">
    <location>
        <begin position="171"/>
        <end position="258"/>
    </location>
</feature>
<dbReference type="OrthoDB" id="6413693at2759"/>
<dbReference type="InterPro" id="IPR003599">
    <property type="entry name" value="Ig_sub"/>
</dbReference>
<feature type="compositionally biased region" description="Basic and acidic residues" evidence="1">
    <location>
        <begin position="431"/>
        <end position="447"/>
    </location>
</feature>
<feature type="domain" description="Ig-like" evidence="2">
    <location>
        <begin position="117"/>
        <end position="167"/>
    </location>
</feature>
<protein>
    <recommendedName>
        <fullName evidence="2">Ig-like domain-containing protein</fullName>
    </recommendedName>
</protein>
<name>A0A8T2MPY0_9TELE</name>
<feature type="compositionally biased region" description="Basic and acidic residues" evidence="1">
    <location>
        <begin position="490"/>
        <end position="502"/>
    </location>
</feature>
<dbReference type="PANTHER" id="PTHR46013">
    <property type="entry name" value="VASCULAR CELL ADHESION MOLECULE 1"/>
    <property type="match status" value="1"/>
</dbReference>
<dbReference type="SMART" id="SM00408">
    <property type="entry name" value="IGc2"/>
    <property type="match status" value="2"/>
</dbReference>
<dbReference type="InterPro" id="IPR036179">
    <property type="entry name" value="Ig-like_dom_sf"/>
</dbReference>
<dbReference type="InterPro" id="IPR007110">
    <property type="entry name" value="Ig-like_dom"/>
</dbReference>
<dbReference type="SMART" id="SM00409">
    <property type="entry name" value="IG"/>
    <property type="match status" value="2"/>
</dbReference>
<dbReference type="PROSITE" id="PS50835">
    <property type="entry name" value="IG_LIKE"/>
    <property type="match status" value="4"/>
</dbReference>
<dbReference type="Gene3D" id="2.60.40.10">
    <property type="entry name" value="Immunoglobulins"/>
    <property type="match status" value="4"/>
</dbReference>
<dbReference type="AlphaFoldDB" id="A0A8T2MPY0"/>
<feature type="compositionally biased region" description="Basic and acidic residues" evidence="1">
    <location>
        <begin position="535"/>
        <end position="546"/>
    </location>
</feature>